<name>A0A6J4S708_9ACTN</name>
<sequence>MEGASAQANGIELVYDGYGDPADPTVLMIMGLGTPRWGYDEELCRLIADRGFHVVRFDNRDIGDSTHLHDAPAPDLEAALGGDVSSASYRLEDMADDAAGLLDALRVESAHVVGVSMGGMIAQTLVIRHPERVRSLISIMSTVAPWVGPPREDILGILLAPPASDQPGHERQVLDTWKAIRSPGFPFHEDRVRELARRVWEAGYDPPGVARQLIAIQASGDRTEALRRVDVPTVVIHGDCDPLVQHPGGVATAEAIAGAELDTITGMGHDLPVELFERFAERIAELASRADAEAVAAAR</sequence>
<dbReference type="GO" id="GO:0004806">
    <property type="term" value="F:triacylglycerol lipase activity"/>
    <property type="evidence" value="ECO:0007669"/>
    <property type="project" value="TreeGrafter"/>
</dbReference>
<dbReference type="Pfam" id="PF00561">
    <property type="entry name" value="Abhydrolase_1"/>
    <property type="match status" value="1"/>
</dbReference>
<dbReference type="AlphaFoldDB" id="A0A6J4S708"/>
<dbReference type="SUPFAM" id="SSF53474">
    <property type="entry name" value="alpha/beta-Hydrolases"/>
    <property type="match status" value="1"/>
</dbReference>
<dbReference type="EMBL" id="CADCVU010000048">
    <property type="protein sequence ID" value="CAA9486905.1"/>
    <property type="molecule type" value="Genomic_DNA"/>
</dbReference>
<dbReference type="InterPro" id="IPR000073">
    <property type="entry name" value="AB_hydrolase_1"/>
</dbReference>
<evidence type="ECO:0000259" key="1">
    <source>
        <dbReference type="Pfam" id="PF00561"/>
    </source>
</evidence>
<organism evidence="2">
    <name type="scientific">uncultured Solirubrobacterales bacterium</name>
    <dbReference type="NCBI Taxonomy" id="768556"/>
    <lineage>
        <taxon>Bacteria</taxon>
        <taxon>Bacillati</taxon>
        <taxon>Actinomycetota</taxon>
        <taxon>Thermoleophilia</taxon>
        <taxon>Solirubrobacterales</taxon>
        <taxon>environmental samples</taxon>
    </lineage>
</organism>
<dbReference type="PANTHER" id="PTHR43433:SF5">
    <property type="entry name" value="AB HYDROLASE-1 DOMAIN-CONTAINING PROTEIN"/>
    <property type="match status" value="1"/>
</dbReference>
<dbReference type="InterPro" id="IPR050471">
    <property type="entry name" value="AB_hydrolase"/>
</dbReference>
<proteinExistence type="predicted"/>
<keyword evidence="2" id="KW-0378">Hydrolase</keyword>
<dbReference type="PANTHER" id="PTHR43433">
    <property type="entry name" value="HYDROLASE, ALPHA/BETA FOLD FAMILY PROTEIN"/>
    <property type="match status" value="1"/>
</dbReference>
<feature type="domain" description="AB hydrolase-1" evidence="1">
    <location>
        <begin position="24"/>
        <end position="269"/>
    </location>
</feature>
<dbReference type="GO" id="GO:0046503">
    <property type="term" value="P:glycerolipid catabolic process"/>
    <property type="evidence" value="ECO:0007669"/>
    <property type="project" value="TreeGrafter"/>
</dbReference>
<dbReference type="EC" id="3.1.1.24" evidence="2"/>
<reference evidence="2" key="1">
    <citation type="submission" date="2020-02" db="EMBL/GenBank/DDBJ databases">
        <authorList>
            <person name="Meier V. D."/>
        </authorList>
    </citation>
    <scope>NUCLEOTIDE SEQUENCE</scope>
    <source>
        <strain evidence="2">AVDCRST_MAG45</strain>
    </source>
</reference>
<protein>
    <submittedName>
        <fullName evidence="2">Beta-ketoadipate enol-lactone hydrolase</fullName>
        <ecNumber evidence="2">3.1.1.24</ecNumber>
    </submittedName>
</protein>
<dbReference type="GO" id="GO:0047570">
    <property type="term" value="F:3-oxoadipate enol-lactonase activity"/>
    <property type="evidence" value="ECO:0007669"/>
    <property type="project" value="UniProtKB-EC"/>
</dbReference>
<accession>A0A6J4S708</accession>
<gene>
    <name evidence="2" type="ORF">AVDCRST_MAG45-504</name>
</gene>
<dbReference type="InterPro" id="IPR029058">
    <property type="entry name" value="AB_hydrolase_fold"/>
</dbReference>
<evidence type="ECO:0000313" key="2">
    <source>
        <dbReference type="EMBL" id="CAA9486905.1"/>
    </source>
</evidence>
<dbReference type="Gene3D" id="3.40.50.1820">
    <property type="entry name" value="alpha/beta hydrolase"/>
    <property type="match status" value="1"/>
</dbReference>